<dbReference type="HAMAP" id="MF_00121">
    <property type="entry name" value="GatB"/>
    <property type="match status" value="1"/>
</dbReference>
<dbReference type="InterPro" id="IPR003789">
    <property type="entry name" value="Asn/Gln_tRNA_amidoTrase-B-like"/>
</dbReference>
<dbReference type="InterPro" id="IPR006075">
    <property type="entry name" value="Asn/Gln-tRNA_Trfase_suB/E_cat"/>
</dbReference>
<dbReference type="Gene3D" id="1.10.10.410">
    <property type="match status" value="1"/>
</dbReference>
<dbReference type="Proteomes" id="UP001299409">
    <property type="component" value="Unassembled WGS sequence"/>
</dbReference>
<evidence type="ECO:0000256" key="7">
    <source>
        <dbReference type="ARBA" id="ARBA00024799"/>
    </source>
</evidence>
<feature type="domain" description="Asn/Gln amidotransferase" evidence="11">
    <location>
        <begin position="329"/>
        <end position="476"/>
    </location>
</feature>
<comment type="similarity">
    <text evidence="1 10">Belongs to the GatB/GatE family. GatB subfamily.</text>
</comment>
<dbReference type="GO" id="GO:0006412">
    <property type="term" value="P:translation"/>
    <property type="evidence" value="ECO:0007669"/>
    <property type="project" value="UniProtKB-UniRule"/>
</dbReference>
<name>A0A6N3DTD4_9FIRM</name>
<reference evidence="13" key="1">
    <citation type="submission" date="2019-11" db="EMBL/GenBank/DDBJ databases">
        <authorList>
            <person name="Feng L."/>
        </authorList>
    </citation>
    <scope>NUCLEOTIDE SEQUENCE</scope>
    <source>
        <strain evidence="13">IbartlettiiLFYP30</strain>
    </source>
</reference>
<evidence type="ECO:0000256" key="5">
    <source>
        <dbReference type="ARBA" id="ARBA00022840"/>
    </source>
</evidence>
<dbReference type="PROSITE" id="PS01234">
    <property type="entry name" value="GATB"/>
    <property type="match status" value="1"/>
</dbReference>
<dbReference type="InterPro" id="IPR023168">
    <property type="entry name" value="GatB_Yqey_C_2"/>
</dbReference>
<dbReference type="Pfam" id="PF02934">
    <property type="entry name" value="GatB_N"/>
    <property type="match status" value="1"/>
</dbReference>
<dbReference type="InterPro" id="IPR014746">
    <property type="entry name" value="Gln_synth/guanido_kin_cat_dom"/>
</dbReference>
<dbReference type="SUPFAM" id="SSF55931">
    <property type="entry name" value="Glutamine synthetase/guanido kinase"/>
    <property type="match status" value="1"/>
</dbReference>
<sequence>MVYETVIGLEIHAELKTKTKIFCSCSTEFGKKPNENTCPICLGIPGTLPVLNEDVIKLAVKAGTALGCKINNYNKMDRKNYFYPDLTKNFQTSQYDIPMCGEGLVKFDFEGKEVKVRINRIHIEEDAGKLVHLEDEPYSLIDYNRCGVPLIEIVTEPDLRSPAEAAEFMRQLKGILEYAEVSDCRMEQGSIRCDANISIRPVGQEEYGTKVEIKNINSFREVQKALEREEKRQRELYQYGEEYKIKQETRRWDAAKAKTLPMRSKEEAHDYRYFPEPDLTPIIIQQEFIDETRANLPEMPAEKRQRFVRDYKIPQKDASIIIANKTLAHFYEDTVALGVDPKVVDNYILGDMLRLLNKKGLEPEDITMDPKNLAHLIQVIDEGKISKTAGKEVFAEMFDTNKSPDVIIEEKGLAQISSSDELEKLVDEVLKNNPQSIEDFKAGKKQAAGYLMGQVMKASKGQANPQIAKKMIDDKLAILV</sequence>
<keyword evidence="3 10" id="KW-0436">Ligase</keyword>
<organism evidence="13">
    <name type="scientific">Intestinibacter bartlettii</name>
    <dbReference type="NCBI Taxonomy" id="261299"/>
    <lineage>
        <taxon>Bacteria</taxon>
        <taxon>Bacillati</taxon>
        <taxon>Bacillota</taxon>
        <taxon>Clostridia</taxon>
        <taxon>Peptostreptococcales</taxon>
        <taxon>Peptostreptococcaceae</taxon>
        <taxon>Intestinibacter</taxon>
    </lineage>
</organism>
<protein>
    <recommendedName>
        <fullName evidence="10">Aspartyl/glutamyl-tRNA(Asn/Gln) amidotransferase subunit B</fullName>
        <shortName evidence="10">Asp/Glu-ADT subunit B</shortName>
        <ecNumber evidence="10">6.3.5.-</ecNumber>
    </recommendedName>
</protein>
<dbReference type="InterPro" id="IPR017959">
    <property type="entry name" value="Asn/Gln-tRNA_amidoTrfase_suB/E"/>
</dbReference>
<dbReference type="GO" id="GO:0016740">
    <property type="term" value="F:transferase activity"/>
    <property type="evidence" value="ECO:0007669"/>
    <property type="project" value="UniProtKB-KW"/>
</dbReference>
<evidence type="ECO:0000256" key="9">
    <source>
        <dbReference type="ARBA" id="ARBA00047913"/>
    </source>
</evidence>
<keyword evidence="4 10" id="KW-0547">Nucleotide-binding</keyword>
<evidence type="ECO:0000313" key="13">
    <source>
        <dbReference type="EMBL" id="VYU32180.1"/>
    </source>
</evidence>
<proteinExistence type="inferred from homology"/>
<keyword evidence="5 10" id="KW-0067">ATP-binding</keyword>
<comment type="function">
    <text evidence="7 10">Allows the formation of correctly charged Asn-tRNA(Asn) or Gln-tRNA(Gln) through the transamidation of misacylated Asp-tRNA(Asn) or Glu-tRNA(Gln) in organisms which lack either or both of asparaginyl-tRNA or glutaminyl-tRNA synthetases. The reaction takes place in the presence of glutamine and ATP through an activated phospho-Asp-tRNA(Asn) or phospho-Glu-tRNA(Gln).</text>
</comment>
<dbReference type="NCBIfam" id="TIGR00133">
    <property type="entry name" value="gatB"/>
    <property type="match status" value="1"/>
</dbReference>
<keyword evidence="6 10" id="KW-0648">Protein biosynthesis</keyword>
<dbReference type="GO" id="GO:0050567">
    <property type="term" value="F:glutaminyl-tRNA synthase (glutamine-hydrolyzing) activity"/>
    <property type="evidence" value="ECO:0007669"/>
    <property type="project" value="UniProtKB-UniRule"/>
</dbReference>
<dbReference type="NCBIfam" id="NF004014">
    <property type="entry name" value="PRK05477.1-4"/>
    <property type="match status" value="1"/>
</dbReference>
<evidence type="ECO:0000256" key="2">
    <source>
        <dbReference type="ARBA" id="ARBA00011123"/>
    </source>
</evidence>
<reference evidence="12 14" key="2">
    <citation type="submission" date="2021-10" db="EMBL/GenBank/DDBJ databases">
        <title>Collection of gut derived symbiotic bacterial strains cultured from healthy donors.</title>
        <authorList>
            <person name="Lin H."/>
            <person name="Littmann E."/>
            <person name="Claire K."/>
            <person name="Pamer E."/>
        </authorList>
    </citation>
    <scope>NUCLEOTIDE SEQUENCE [LARGE SCALE GENOMIC DNA]</scope>
    <source>
        <strain evidence="12 14">MSK.17.68</strain>
    </source>
</reference>
<evidence type="ECO:0000256" key="10">
    <source>
        <dbReference type="HAMAP-Rule" id="MF_00121"/>
    </source>
</evidence>
<dbReference type="Gene3D" id="1.10.150.380">
    <property type="entry name" value="GatB domain, N-terminal subdomain"/>
    <property type="match status" value="1"/>
</dbReference>
<keyword evidence="14" id="KW-1185">Reference proteome</keyword>
<evidence type="ECO:0000256" key="8">
    <source>
        <dbReference type="ARBA" id="ARBA00047380"/>
    </source>
</evidence>
<dbReference type="InterPro" id="IPR018027">
    <property type="entry name" value="Asn/Gln_amidotransferase"/>
</dbReference>
<dbReference type="GO" id="GO:0005524">
    <property type="term" value="F:ATP binding"/>
    <property type="evidence" value="ECO:0007669"/>
    <property type="project" value="UniProtKB-KW"/>
</dbReference>
<dbReference type="PANTHER" id="PTHR11659">
    <property type="entry name" value="GLUTAMYL-TRNA GLN AMIDOTRANSFERASE SUBUNIT B MITOCHONDRIAL AND PROKARYOTIC PET112-RELATED"/>
    <property type="match status" value="1"/>
</dbReference>
<evidence type="ECO:0000313" key="12">
    <source>
        <dbReference type="EMBL" id="MCB5445596.1"/>
    </source>
</evidence>
<dbReference type="InterPro" id="IPR017958">
    <property type="entry name" value="Gln-tRNA_amidoTrfase_suB_CS"/>
</dbReference>
<dbReference type="Pfam" id="PF02637">
    <property type="entry name" value="GatB_Yqey"/>
    <property type="match status" value="1"/>
</dbReference>
<evidence type="ECO:0000259" key="11">
    <source>
        <dbReference type="SMART" id="SM00845"/>
    </source>
</evidence>
<dbReference type="InterPro" id="IPR042114">
    <property type="entry name" value="GatB_C_1"/>
</dbReference>
<evidence type="ECO:0000256" key="6">
    <source>
        <dbReference type="ARBA" id="ARBA00022917"/>
    </source>
</evidence>
<dbReference type="InterPro" id="IPR004413">
    <property type="entry name" value="GatB"/>
</dbReference>
<dbReference type="GeneID" id="89565199"/>
<evidence type="ECO:0000256" key="1">
    <source>
        <dbReference type="ARBA" id="ARBA00005306"/>
    </source>
</evidence>
<dbReference type="NCBIfam" id="NF004012">
    <property type="entry name" value="PRK05477.1-2"/>
    <property type="match status" value="1"/>
</dbReference>
<evidence type="ECO:0000313" key="14">
    <source>
        <dbReference type="Proteomes" id="UP001299409"/>
    </source>
</evidence>
<dbReference type="SMART" id="SM00845">
    <property type="entry name" value="GatB_Yqey"/>
    <property type="match status" value="1"/>
</dbReference>
<comment type="subunit">
    <text evidence="2 10">Heterotrimer of A, B and C subunits.</text>
</comment>
<evidence type="ECO:0000256" key="3">
    <source>
        <dbReference type="ARBA" id="ARBA00022598"/>
    </source>
</evidence>
<dbReference type="FunFam" id="1.10.10.410:FF:000001">
    <property type="entry name" value="Aspartyl/glutamyl-tRNA(Asn/Gln) amidotransferase subunit B"/>
    <property type="match status" value="1"/>
</dbReference>
<dbReference type="SUPFAM" id="SSF89095">
    <property type="entry name" value="GatB/YqeY motif"/>
    <property type="match status" value="1"/>
</dbReference>
<gene>
    <name evidence="13" type="primary">gatB_2</name>
    <name evidence="10 12" type="synonym">gatB</name>
    <name evidence="13" type="ORF">IBLFYP30_02352</name>
    <name evidence="12" type="ORF">LIP50_05185</name>
</gene>
<dbReference type="EC" id="6.3.5.-" evidence="10"/>
<comment type="catalytic activity">
    <reaction evidence="8 10">
        <text>L-aspartyl-tRNA(Asn) + L-glutamine + ATP + H2O = L-asparaginyl-tRNA(Asn) + L-glutamate + ADP + phosphate + 2 H(+)</text>
        <dbReference type="Rhea" id="RHEA:14513"/>
        <dbReference type="Rhea" id="RHEA-COMP:9674"/>
        <dbReference type="Rhea" id="RHEA-COMP:9677"/>
        <dbReference type="ChEBI" id="CHEBI:15377"/>
        <dbReference type="ChEBI" id="CHEBI:15378"/>
        <dbReference type="ChEBI" id="CHEBI:29985"/>
        <dbReference type="ChEBI" id="CHEBI:30616"/>
        <dbReference type="ChEBI" id="CHEBI:43474"/>
        <dbReference type="ChEBI" id="CHEBI:58359"/>
        <dbReference type="ChEBI" id="CHEBI:78515"/>
        <dbReference type="ChEBI" id="CHEBI:78516"/>
        <dbReference type="ChEBI" id="CHEBI:456216"/>
    </reaction>
</comment>
<dbReference type="AlphaFoldDB" id="A0A6N3DTD4"/>
<dbReference type="EMBL" id="CACRUE010000033">
    <property type="protein sequence ID" value="VYU32180.1"/>
    <property type="molecule type" value="Genomic_DNA"/>
</dbReference>
<accession>A0A6N3DTD4</accession>
<comment type="catalytic activity">
    <reaction evidence="9 10">
        <text>L-glutamyl-tRNA(Gln) + L-glutamine + ATP + H2O = L-glutaminyl-tRNA(Gln) + L-glutamate + ADP + phosphate + H(+)</text>
        <dbReference type="Rhea" id="RHEA:17521"/>
        <dbReference type="Rhea" id="RHEA-COMP:9681"/>
        <dbReference type="Rhea" id="RHEA-COMP:9684"/>
        <dbReference type="ChEBI" id="CHEBI:15377"/>
        <dbReference type="ChEBI" id="CHEBI:15378"/>
        <dbReference type="ChEBI" id="CHEBI:29985"/>
        <dbReference type="ChEBI" id="CHEBI:30616"/>
        <dbReference type="ChEBI" id="CHEBI:43474"/>
        <dbReference type="ChEBI" id="CHEBI:58359"/>
        <dbReference type="ChEBI" id="CHEBI:78520"/>
        <dbReference type="ChEBI" id="CHEBI:78521"/>
        <dbReference type="ChEBI" id="CHEBI:456216"/>
    </reaction>
</comment>
<dbReference type="EMBL" id="JAJBMB010000004">
    <property type="protein sequence ID" value="MCB5445596.1"/>
    <property type="molecule type" value="Genomic_DNA"/>
</dbReference>
<keyword evidence="13" id="KW-0808">Transferase</keyword>
<evidence type="ECO:0000256" key="4">
    <source>
        <dbReference type="ARBA" id="ARBA00022741"/>
    </source>
</evidence>
<dbReference type="RefSeq" id="WP_007286849.1">
    <property type="nucleotide sequence ID" value="NZ_BAABXU010000001.1"/>
</dbReference>